<name>A0A445N186_9BACT</name>
<evidence type="ECO:0000313" key="1">
    <source>
        <dbReference type="EMBL" id="SPD75381.1"/>
    </source>
</evidence>
<dbReference type="AlphaFoldDB" id="A0A445N186"/>
<gene>
    <name evidence="1" type="ORF">PITCH_A560022</name>
</gene>
<organism evidence="1">
    <name type="scientific">uncultured Desulfobacterium sp</name>
    <dbReference type="NCBI Taxonomy" id="201089"/>
    <lineage>
        <taxon>Bacteria</taxon>
        <taxon>Pseudomonadati</taxon>
        <taxon>Thermodesulfobacteriota</taxon>
        <taxon>Desulfobacteria</taxon>
        <taxon>Desulfobacterales</taxon>
        <taxon>Desulfobacteriaceae</taxon>
        <taxon>Desulfobacterium</taxon>
        <taxon>environmental samples</taxon>
    </lineage>
</organism>
<reference evidence="1" key="1">
    <citation type="submission" date="2018-01" db="EMBL/GenBank/DDBJ databases">
        <authorList>
            <person name="Regsiter A."/>
            <person name="William W."/>
        </authorList>
    </citation>
    <scope>NUCLEOTIDE SEQUENCE</scope>
    <source>
        <strain evidence="1">TRIP AH-1</strain>
    </source>
</reference>
<accession>A0A445N186</accession>
<proteinExistence type="predicted"/>
<dbReference type="InterPro" id="IPR047750">
    <property type="entry name" value="YdjY-like"/>
</dbReference>
<protein>
    <submittedName>
        <fullName evidence="1">Uncharacterized protein</fullName>
    </submittedName>
</protein>
<dbReference type="EMBL" id="OJIN01000199">
    <property type="protein sequence ID" value="SPD75381.1"/>
    <property type="molecule type" value="Genomic_DNA"/>
</dbReference>
<sequence>MMRSLCCIIIFLSLVFIHIVIGQDAACEQQTAPVTAPPPPPPADPSHQFNAPPLKKIAPGVFEIGGVRIVKEKGLIEFPALVNMDKGLLEYLIVGDSGKVHESLLRTDVEPYSIQIALLMIGLEGTTNPLSQQGDPRKPEGDPVSIWVKKTDSEKIRIEQWIALGEKRDAVKPTNYIFTGSIISDGVFMAQTEKSIAALFHDPVAIIDNPMPEGASDEMWFVNEKQTPPVGTKVTVIIQKESKN</sequence>
<dbReference type="NCBIfam" id="NF040466">
    <property type="entry name" value="ydjY_domain"/>
    <property type="match status" value="1"/>
</dbReference>